<dbReference type="InterPro" id="IPR019396">
    <property type="entry name" value="TM_Fragile-X-F-assoc"/>
</dbReference>
<reference evidence="2 3" key="1">
    <citation type="journal article" date="2018" name="Gigascience">
        <title>Genomes of trombidid mites reveal novel predicted allergens and laterally-transferred genes associated with secondary metabolism.</title>
        <authorList>
            <person name="Dong X."/>
            <person name="Chaisiri K."/>
            <person name="Xia D."/>
            <person name="Armstrong S.D."/>
            <person name="Fang Y."/>
            <person name="Donnelly M.J."/>
            <person name="Kadowaki T."/>
            <person name="McGarry J.W."/>
            <person name="Darby A.C."/>
            <person name="Makepeace B.L."/>
        </authorList>
    </citation>
    <scope>NUCLEOTIDE SEQUENCE [LARGE SCALE GENOMIC DNA]</scope>
    <source>
        <strain evidence="2">UoL-WK</strain>
    </source>
</reference>
<feature type="transmembrane region" description="Helical" evidence="1">
    <location>
        <begin position="107"/>
        <end position="130"/>
    </location>
</feature>
<feature type="transmembrane region" description="Helical" evidence="1">
    <location>
        <begin position="7"/>
        <end position="25"/>
    </location>
</feature>
<dbReference type="PANTHER" id="PTHR13568">
    <property type="entry name" value="FAM11A, B PROTEIN"/>
    <property type="match status" value="1"/>
</dbReference>
<dbReference type="Pfam" id="PF10269">
    <property type="entry name" value="Tmemb_185A"/>
    <property type="match status" value="1"/>
</dbReference>
<evidence type="ECO:0000313" key="2">
    <source>
        <dbReference type="EMBL" id="RWS06255.1"/>
    </source>
</evidence>
<keyword evidence="1" id="KW-0472">Membrane</keyword>
<sequence>MAVIHRALLLWALFTVFFILIVLKIDERSNLNWFVVFIPMFVFDFEAFTYFLVKSVQFWRRMRSTGERFFAFRTLSKQATPISCVFLKLLFEILLCLRLQYFARLSLYAVITPLFALLFILSAVCLRSLIRVQNSGN</sequence>
<dbReference type="AlphaFoldDB" id="A0A3S4QPV4"/>
<feature type="transmembrane region" description="Helical" evidence="1">
    <location>
        <begin position="31"/>
        <end position="53"/>
    </location>
</feature>
<dbReference type="PANTHER" id="PTHR13568:SF4">
    <property type="entry name" value="TRANSMEMBRANE PROTEIN 60"/>
    <property type="match status" value="1"/>
</dbReference>
<evidence type="ECO:0000313" key="3">
    <source>
        <dbReference type="Proteomes" id="UP000285301"/>
    </source>
</evidence>
<dbReference type="EMBL" id="NCKU01004241">
    <property type="protein sequence ID" value="RWS06255.1"/>
    <property type="molecule type" value="Genomic_DNA"/>
</dbReference>
<keyword evidence="1" id="KW-1133">Transmembrane helix</keyword>
<proteinExistence type="predicted"/>
<dbReference type="OrthoDB" id="10258440at2759"/>
<protein>
    <submittedName>
        <fullName evidence="2">Transmembrane protein 60-like protein</fullName>
    </submittedName>
</protein>
<dbReference type="Proteomes" id="UP000285301">
    <property type="component" value="Unassembled WGS sequence"/>
</dbReference>
<feature type="transmembrane region" description="Helical" evidence="1">
    <location>
        <begin position="82"/>
        <end position="101"/>
    </location>
</feature>
<gene>
    <name evidence="2" type="ORF">B4U79_03365</name>
</gene>
<dbReference type="STRING" id="1965070.A0A3S4QPV4"/>
<keyword evidence="3" id="KW-1185">Reference proteome</keyword>
<accession>A0A3S4QPV4</accession>
<organism evidence="2 3">
    <name type="scientific">Dinothrombium tinctorium</name>
    <dbReference type="NCBI Taxonomy" id="1965070"/>
    <lineage>
        <taxon>Eukaryota</taxon>
        <taxon>Metazoa</taxon>
        <taxon>Ecdysozoa</taxon>
        <taxon>Arthropoda</taxon>
        <taxon>Chelicerata</taxon>
        <taxon>Arachnida</taxon>
        <taxon>Acari</taxon>
        <taxon>Acariformes</taxon>
        <taxon>Trombidiformes</taxon>
        <taxon>Prostigmata</taxon>
        <taxon>Anystina</taxon>
        <taxon>Parasitengona</taxon>
        <taxon>Trombidioidea</taxon>
        <taxon>Trombidiidae</taxon>
        <taxon>Dinothrombium</taxon>
    </lineage>
</organism>
<comment type="caution">
    <text evidence="2">The sequence shown here is derived from an EMBL/GenBank/DDBJ whole genome shotgun (WGS) entry which is preliminary data.</text>
</comment>
<evidence type="ECO:0000256" key="1">
    <source>
        <dbReference type="SAM" id="Phobius"/>
    </source>
</evidence>
<keyword evidence="1 2" id="KW-0812">Transmembrane</keyword>
<name>A0A3S4QPV4_9ACAR</name>